<dbReference type="EMBL" id="BDQX01000073">
    <property type="protein sequence ID" value="GBG07018.1"/>
    <property type="molecule type" value="Genomic_DNA"/>
</dbReference>
<dbReference type="Pfam" id="PF01547">
    <property type="entry name" value="SBP_bac_1"/>
    <property type="match status" value="1"/>
</dbReference>
<feature type="region of interest" description="Disordered" evidence="1">
    <location>
        <begin position="26"/>
        <end position="51"/>
    </location>
</feature>
<dbReference type="PROSITE" id="PS51257">
    <property type="entry name" value="PROKAR_LIPOPROTEIN"/>
    <property type="match status" value="1"/>
</dbReference>
<dbReference type="Proteomes" id="UP000245202">
    <property type="component" value="Unassembled WGS sequence"/>
</dbReference>
<gene>
    <name evidence="3" type="ORF">PAT3040_01566</name>
</gene>
<evidence type="ECO:0000256" key="1">
    <source>
        <dbReference type="SAM" id="MobiDB-lite"/>
    </source>
</evidence>
<comment type="caution">
    <text evidence="3">The sequence shown here is derived from an EMBL/GenBank/DDBJ whole genome shotgun (WGS) entry which is preliminary data.</text>
</comment>
<accession>A0A2R5EPV1</accession>
<keyword evidence="4" id="KW-1185">Reference proteome</keyword>
<feature type="signal peptide" evidence="2">
    <location>
        <begin position="1"/>
        <end position="19"/>
    </location>
</feature>
<dbReference type="PANTHER" id="PTHR43649">
    <property type="entry name" value="ARABINOSE-BINDING PROTEIN-RELATED"/>
    <property type="match status" value="1"/>
</dbReference>
<dbReference type="PANTHER" id="PTHR43649:SF12">
    <property type="entry name" value="DIACETYLCHITOBIOSE BINDING PROTEIN DASA"/>
    <property type="match status" value="1"/>
</dbReference>
<reference evidence="3 4" key="1">
    <citation type="submission" date="2017-08" db="EMBL/GenBank/DDBJ databases">
        <title>Substantial Increase in Enzyme Production by Combined Drug-Resistance Mutations in Paenibacillus agaridevorans.</title>
        <authorList>
            <person name="Tanaka Y."/>
            <person name="Funane K."/>
            <person name="Hosaka T."/>
            <person name="Shiwa Y."/>
            <person name="Fujita N."/>
            <person name="Miyazaki T."/>
            <person name="Yoshikawa H."/>
            <person name="Murakami K."/>
            <person name="Kasahara K."/>
            <person name="Inaoka T."/>
            <person name="Hiraga Y."/>
            <person name="Ochi K."/>
        </authorList>
    </citation>
    <scope>NUCLEOTIDE SEQUENCE [LARGE SCALE GENOMIC DNA]</scope>
    <source>
        <strain evidence="3 4">T-3040</strain>
    </source>
</reference>
<dbReference type="InterPro" id="IPR050490">
    <property type="entry name" value="Bact_solute-bd_prot1"/>
</dbReference>
<keyword evidence="2" id="KW-0732">Signal</keyword>
<proteinExistence type="predicted"/>
<feature type="chain" id="PRO_5038698378" description="Sugar ABC transporter substrate-binding protein" evidence="2">
    <location>
        <begin position="20"/>
        <end position="443"/>
    </location>
</feature>
<sequence>MTKKWVGITVMIMLVSLLAACAGGESNSGGGNGEGASSGNEAKSNTDGSAPKKDVKLTMSVWSEARVETYQALAEEYKALNPHVSVEVMSIPFADYQQKLSIMAASKTAPDIAWLAERMAPQFLKNDQLLDISSYVQDDPDYDFADIIPSTLEIFQHNGGLYGIPFSTPPHVIFYNKTMFESKGLKTPLELYNEGNWTYEELQKTAAALSDPNQGVFGATFGVNTKLWSDYLFGIVWAMGGEVFNEDMSAFTLNSEIGVNVLNYYKQLLESRSHPSIGSQITFDGGKLGMSLENVTNTSKYRDKVDFDWDIAPVPTGAGGHPVALGFAGYSVFKSEQQEEAAKFIKFLTNKENASTIADFFVPQRKSILTSDDYLNLYAHPSAETMKVAAYDRMDNGRIRPGHPNWVQIDEQIAANFDAFLTGIVTAEEALKLMEQAVNPLLK</sequence>
<dbReference type="SUPFAM" id="SSF53850">
    <property type="entry name" value="Periplasmic binding protein-like II"/>
    <property type="match status" value="1"/>
</dbReference>
<evidence type="ECO:0000256" key="2">
    <source>
        <dbReference type="SAM" id="SignalP"/>
    </source>
</evidence>
<dbReference type="InterPro" id="IPR006059">
    <property type="entry name" value="SBP"/>
</dbReference>
<dbReference type="CDD" id="cd13585">
    <property type="entry name" value="PBP2_TMBP_like"/>
    <property type="match status" value="1"/>
</dbReference>
<dbReference type="AlphaFoldDB" id="A0A2R5EPV1"/>
<feature type="compositionally biased region" description="Gly residues" evidence="1">
    <location>
        <begin position="26"/>
        <end position="36"/>
    </location>
</feature>
<dbReference type="RefSeq" id="WP_108992158.1">
    <property type="nucleotide sequence ID" value="NZ_BDQX01000073.1"/>
</dbReference>
<evidence type="ECO:0000313" key="4">
    <source>
        <dbReference type="Proteomes" id="UP000245202"/>
    </source>
</evidence>
<name>A0A2R5EPV1_9BACL</name>
<protein>
    <recommendedName>
        <fullName evidence="5">Sugar ABC transporter substrate-binding protein</fullName>
    </recommendedName>
</protein>
<dbReference type="Gene3D" id="3.40.190.10">
    <property type="entry name" value="Periplasmic binding protein-like II"/>
    <property type="match status" value="1"/>
</dbReference>
<evidence type="ECO:0000313" key="3">
    <source>
        <dbReference type="EMBL" id="GBG07018.1"/>
    </source>
</evidence>
<evidence type="ECO:0008006" key="5">
    <source>
        <dbReference type="Google" id="ProtNLM"/>
    </source>
</evidence>
<organism evidence="3 4">
    <name type="scientific">Paenibacillus agaridevorans</name>
    <dbReference type="NCBI Taxonomy" id="171404"/>
    <lineage>
        <taxon>Bacteria</taxon>
        <taxon>Bacillati</taxon>
        <taxon>Bacillota</taxon>
        <taxon>Bacilli</taxon>
        <taxon>Bacillales</taxon>
        <taxon>Paenibacillaceae</taxon>
        <taxon>Paenibacillus</taxon>
    </lineage>
</organism>